<dbReference type="AlphaFoldDB" id="A0A179EU20"/>
<dbReference type="InterPro" id="IPR037523">
    <property type="entry name" value="VOC_core"/>
</dbReference>
<dbReference type="PANTHER" id="PTHR36110:SF2">
    <property type="entry name" value="RING-CLEAVING DIOXYGENASE MHQE-RELATED"/>
    <property type="match status" value="1"/>
</dbReference>
<dbReference type="InterPro" id="IPR029068">
    <property type="entry name" value="Glyas_Bleomycin-R_OHBP_Dase"/>
</dbReference>
<dbReference type="InterPro" id="IPR052537">
    <property type="entry name" value="Extradiol_RC_dioxygenase"/>
</dbReference>
<evidence type="ECO:0000313" key="2">
    <source>
        <dbReference type="EMBL" id="OAQ56359.1"/>
    </source>
</evidence>
<gene>
    <name evidence="2" type="ORF">A6E74_02825</name>
</gene>
<dbReference type="PANTHER" id="PTHR36110">
    <property type="entry name" value="RING-CLEAVING DIOXYGENASE MHQE-RELATED"/>
    <property type="match status" value="1"/>
</dbReference>
<accession>A0A179EU20</accession>
<comment type="caution">
    <text evidence="2">The sequence shown here is derived from an EMBL/GenBank/DDBJ whole genome shotgun (WGS) entry which is preliminary data.</text>
</comment>
<evidence type="ECO:0000259" key="1">
    <source>
        <dbReference type="PROSITE" id="PS51819"/>
    </source>
</evidence>
<dbReference type="RefSeq" id="WP_067481955.1">
    <property type="nucleotide sequence ID" value="NZ_LWMN01000010.1"/>
</dbReference>
<reference evidence="2 3" key="1">
    <citation type="submission" date="2016-04" db="EMBL/GenBank/DDBJ databases">
        <title>Draft genome of an Enterococcus thailandicus strain isolated from bovine feces.</title>
        <authorList>
            <person name="Beukers A.G."/>
            <person name="Zaheer R."/>
            <person name="Goji N."/>
            <person name="Cook S.R."/>
            <person name="Amoako K."/>
            <person name="Chaves A.V."/>
            <person name="Ward M.P."/>
            <person name="Mcallister T.A."/>
        </authorList>
    </citation>
    <scope>NUCLEOTIDE SEQUENCE [LARGE SCALE GENOMIC DNA]</scope>
    <source>
        <strain evidence="2 3">F0711D 46</strain>
    </source>
</reference>
<dbReference type="SUPFAM" id="SSF54593">
    <property type="entry name" value="Glyoxalase/Bleomycin resistance protein/Dihydroxybiphenyl dioxygenase"/>
    <property type="match status" value="1"/>
</dbReference>
<protein>
    <recommendedName>
        <fullName evidence="1">VOC domain-containing protein</fullName>
    </recommendedName>
</protein>
<dbReference type="EMBL" id="LWMN01000010">
    <property type="protein sequence ID" value="OAQ56359.1"/>
    <property type="molecule type" value="Genomic_DNA"/>
</dbReference>
<dbReference type="Proteomes" id="UP000078516">
    <property type="component" value="Unassembled WGS sequence"/>
</dbReference>
<organism evidence="2 3">
    <name type="scientific">Enterococcus thailandicus</name>
    <dbReference type="NCBI Taxonomy" id="417368"/>
    <lineage>
        <taxon>Bacteria</taxon>
        <taxon>Bacillati</taxon>
        <taxon>Bacillota</taxon>
        <taxon>Bacilli</taxon>
        <taxon>Lactobacillales</taxon>
        <taxon>Enterococcaceae</taxon>
        <taxon>Enterococcus</taxon>
    </lineage>
</organism>
<evidence type="ECO:0000313" key="3">
    <source>
        <dbReference type="Proteomes" id="UP000078516"/>
    </source>
</evidence>
<feature type="domain" description="VOC" evidence="1">
    <location>
        <begin position="6"/>
        <end position="130"/>
    </location>
</feature>
<feature type="domain" description="VOC" evidence="1">
    <location>
        <begin position="141"/>
        <end position="257"/>
    </location>
</feature>
<dbReference type="PROSITE" id="PS51819">
    <property type="entry name" value="VOC"/>
    <property type="match status" value="2"/>
</dbReference>
<sequence>MRPLNKIHHFSATVADLDQTLHFYRDILGLRLVKQTVNFDDPDSYHLYFGNHDAEVGTIITFFSWKYETKGRVGSGQVGTMAFQIPLGSTRYWLSRLEEFSITTQQTDLFGKPTIEFADPDGLTIALVENQKTSETPAILSLYGGVLLSADPQATVQLLTEGLGMTLVRNSAFGYHLVFGEEEEQQLIVPKETLTPGRFGPGTVHHVAFLVEDDSLPDWKARLQEDKYVVTKIKNRKYFQSIYLQEHGNVWLELATGTPGFTVDEPLETLGEKFMLPDKFLPQKSAILKRLPKLNTL</sequence>
<dbReference type="Pfam" id="PF00903">
    <property type="entry name" value="Glyoxalase"/>
    <property type="match status" value="2"/>
</dbReference>
<proteinExistence type="predicted"/>
<dbReference type="Gene3D" id="3.10.180.10">
    <property type="entry name" value="2,3-Dihydroxybiphenyl 1,2-Dioxygenase, domain 1"/>
    <property type="match status" value="2"/>
</dbReference>
<name>A0A179EU20_ENTTH</name>
<keyword evidence="3" id="KW-1185">Reference proteome</keyword>
<dbReference type="InterPro" id="IPR004360">
    <property type="entry name" value="Glyas_Fos-R_dOase_dom"/>
</dbReference>